<dbReference type="Gene3D" id="1.10.287.470">
    <property type="entry name" value="Helix hairpin bin"/>
    <property type="match status" value="2"/>
</dbReference>
<dbReference type="SUPFAM" id="SSF111369">
    <property type="entry name" value="HlyD-like secretion proteins"/>
    <property type="match status" value="3"/>
</dbReference>
<evidence type="ECO:0000259" key="9">
    <source>
        <dbReference type="Pfam" id="PF25917"/>
    </source>
</evidence>
<dbReference type="EMBL" id="BRXS01000005">
    <property type="protein sequence ID" value="GLC27130.1"/>
    <property type="molecule type" value="Genomic_DNA"/>
</dbReference>
<comment type="caution">
    <text evidence="11">The sequence shown here is derived from an EMBL/GenBank/DDBJ whole genome shotgun (WGS) entry which is preliminary data.</text>
</comment>
<dbReference type="AlphaFoldDB" id="A0AA37V219"/>
<evidence type="ECO:0000313" key="11">
    <source>
        <dbReference type="EMBL" id="GLC27130.1"/>
    </source>
</evidence>
<protein>
    <submittedName>
        <fullName evidence="11">Secretion protein HlyD</fullName>
    </submittedName>
</protein>
<dbReference type="InterPro" id="IPR058624">
    <property type="entry name" value="MdtA-like_HH"/>
</dbReference>
<name>A0AA37V219_9BACT</name>
<feature type="domain" description="CusB-like beta-barrel" evidence="10">
    <location>
        <begin position="285"/>
        <end position="324"/>
    </location>
</feature>
<reference evidence="11" key="1">
    <citation type="submission" date="2022-08" db="EMBL/GenBank/DDBJ databases">
        <title>Draft genome sequencing of Roseisolibacter agri AW1220.</title>
        <authorList>
            <person name="Tobiishi Y."/>
            <person name="Tonouchi A."/>
        </authorList>
    </citation>
    <scope>NUCLEOTIDE SEQUENCE</scope>
    <source>
        <strain evidence="11">AW1220</strain>
    </source>
</reference>
<dbReference type="Pfam" id="PF25917">
    <property type="entry name" value="BSH_RND"/>
    <property type="match status" value="1"/>
</dbReference>
<dbReference type="Pfam" id="PF25954">
    <property type="entry name" value="Beta-barrel_RND_2"/>
    <property type="match status" value="1"/>
</dbReference>
<evidence type="ECO:0000256" key="4">
    <source>
        <dbReference type="ARBA" id="ARBA00023136"/>
    </source>
</evidence>
<proteinExistence type="predicted"/>
<organism evidence="11 12">
    <name type="scientific">Roseisolibacter agri</name>
    <dbReference type="NCBI Taxonomy" id="2014610"/>
    <lineage>
        <taxon>Bacteria</taxon>
        <taxon>Pseudomonadati</taxon>
        <taxon>Gemmatimonadota</taxon>
        <taxon>Gemmatimonadia</taxon>
        <taxon>Gemmatimonadales</taxon>
        <taxon>Gemmatimonadaceae</taxon>
        <taxon>Roseisolibacter</taxon>
    </lineage>
</organism>
<evidence type="ECO:0000259" key="8">
    <source>
        <dbReference type="Pfam" id="PF25876"/>
    </source>
</evidence>
<feature type="transmembrane region" description="Helical" evidence="7">
    <location>
        <begin position="40"/>
        <end position="57"/>
    </location>
</feature>
<keyword evidence="2 7" id="KW-0812">Transmembrane</keyword>
<feature type="coiled-coil region" evidence="5">
    <location>
        <begin position="159"/>
        <end position="210"/>
    </location>
</feature>
<dbReference type="Gene3D" id="2.40.50.100">
    <property type="match status" value="1"/>
</dbReference>
<accession>A0AA37V219</accession>
<dbReference type="Pfam" id="PF25876">
    <property type="entry name" value="HH_MFP_RND"/>
    <property type="match status" value="1"/>
</dbReference>
<dbReference type="InterPro" id="IPR050739">
    <property type="entry name" value="MFP"/>
</dbReference>
<dbReference type="PANTHER" id="PTHR30386">
    <property type="entry name" value="MEMBRANE FUSION SUBUNIT OF EMRAB-TOLC MULTIDRUG EFFLUX PUMP"/>
    <property type="match status" value="1"/>
</dbReference>
<feature type="domain" description="Multidrug resistance protein MdtA-like barrel-sandwich hybrid" evidence="9">
    <location>
        <begin position="78"/>
        <end position="280"/>
    </location>
</feature>
<feature type="domain" description="Multidrug resistance protein MdtA-like alpha-helical hairpin" evidence="8">
    <location>
        <begin position="156"/>
        <end position="208"/>
    </location>
</feature>
<dbReference type="Gene3D" id="2.40.30.170">
    <property type="match status" value="1"/>
</dbReference>
<evidence type="ECO:0000256" key="7">
    <source>
        <dbReference type="SAM" id="Phobius"/>
    </source>
</evidence>
<dbReference type="GO" id="GO:0016020">
    <property type="term" value="C:membrane"/>
    <property type="evidence" value="ECO:0007669"/>
    <property type="project" value="UniProtKB-SubCell"/>
</dbReference>
<evidence type="ECO:0000256" key="6">
    <source>
        <dbReference type="SAM" id="MobiDB-lite"/>
    </source>
</evidence>
<dbReference type="InterPro" id="IPR058625">
    <property type="entry name" value="MdtA-like_BSH"/>
</dbReference>
<keyword evidence="12" id="KW-1185">Reference proteome</keyword>
<evidence type="ECO:0000259" key="10">
    <source>
        <dbReference type="Pfam" id="PF25954"/>
    </source>
</evidence>
<feature type="region of interest" description="Disordered" evidence="6">
    <location>
        <begin position="1"/>
        <end position="32"/>
    </location>
</feature>
<comment type="subcellular location">
    <subcellularLocation>
        <location evidence="1">Membrane</location>
        <topology evidence="1">Single-pass membrane protein</topology>
    </subcellularLocation>
</comment>
<dbReference type="InterPro" id="IPR058792">
    <property type="entry name" value="Beta-barrel_RND_2"/>
</dbReference>
<dbReference type="RefSeq" id="WP_284351576.1">
    <property type="nucleotide sequence ID" value="NZ_BRXS01000005.1"/>
</dbReference>
<dbReference type="Proteomes" id="UP001161325">
    <property type="component" value="Unassembled WGS sequence"/>
</dbReference>
<gene>
    <name evidence="11" type="ORF">rosag_36430</name>
</gene>
<sequence length="380" mass="39266">MSAATAQSPRREEPTPIAPLPPAAAPAAPAAPAKGSRRNVVLPVVAVLVLAGAAWGGKQWMYAQAHESTDNAQVDGHIVPVIAKVGGYVSAVNVVENQTVAGGAPLVQIDDAEYRVRLSQAEADLAAAQATAGTGGQVGQAEAQVQTASSQTAAGRAQVEAARATLARAESDFRRYQELAAQQIVSQQSLDAARAAVAVARAQLAATQRQTTATGAGVENAQAGVRLARARLAGAQAQRENAALQLSYTKVTAPASGHVSKKTVEVGQLVQPGQTLMSIVADTGVWVTANYKETQLRGLRVGQPVEIDVDAYEGAKVEGVVESIGSATGARFALLPPDNATGNFTKVVQRVPVRIKVTRGLGAERPLRPGMSVIAHARTR</sequence>
<keyword evidence="5" id="KW-0175">Coiled coil</keyword>
<keyword evidence="3 7" id="KW-1133">Transmembrane helix</keyword>
<evidence type="ECO:0000256" key="2">
    <source>
        <dbReference type="ARBA" id="ARBA00022692"/>
    </source>
</evidence>
<evidence type="ECO:0000313" key="12">
    <source>
        <dbReference type="Proteomes" id="UP001161325"/>
    </source>
</evidence>
<evidence type="ECO:0000256" key="3">
    <source>
        <dbReference type="ARBA" id="ARBA00022989"/>
    </source>
</evidence>
<dbReference type="GO" id="GO:0055085">
    <property type="term" value="P:transmembrane transport"/>
    <property type="evidence" value="ECO:0007669"/>
    <property type="project" value="InterPro"/>
</dbReference>
<evidence type="ECO:0000256" key="5">
    <source>
        <dbReference type="SAM" id="Coils"/>
    </source>
</evidence>
<keyword evidence="4 7" id="KW-0472">Membrane</keyword>
<dbReference type="PANTHER" id="PTHR30386:SF26">
    <property type="entry name" value="TRANSPORT PROTEIN COMB"/>
    <property type="match status" value="1"/>
</dbReference>
<evidence type="ECO:0000256" key="1">
    <source>
        <dbReference type="ARBA" id="ARBA00004167"/>
    </source>
</evidence>